<protein>
    <submittedName>
        <fullName evidence="9">ABC-type dipeptide/oligopeptide/nickel transport system, permease component</fullName>
    </submittedName>
</protein>
<dbReference type="Pfam" id="PF19300">
    <property type="entry name" value="BPD_transp_1_N"/>
    <property type="match status" value="1"/>
</dbReference>
<dbReference type="InterPro" id="IPR045621">
    <property type="entry name" value="BPD_transp_1_N"/>
</dbReference>
<feature type="transmembrane region" description="Helical" evidence="7">
    <location>
        <begin position="275"/>
        <end position="301"/>
    </location>
</feature>
<dbReference type="InterPro" id="IPR000515">
    <property type="entry name" value="MetI-like"/>
</dbReference>
<dbReference type="SUPFAM" id="SSF161098">
    <property type="entry name" value="MetI-like"/>
    <property type="match status" value="1"/>
</dbReference>
<dbReference type="InterPro" id="IPR035906">
    <property type="entry name" value="MetI-like_sf"/>
</dbReference>
<feature type="transmembrane region" description="Helical" evidence="7">
    <location>
        <begin position="121"/>
        <end position="143"/>
    </location>
</feature>
<name>B7GIJ6_ANOFW</name>
<dbReference type="Gene3D" id="1.10.3720.10">
    <property type="entry name" value="MetI-like"/>
    <property type="match status" value="1"/>
</dbReference>
<evidence type="ECO:0000256" key="6">
    <source>
        <dbReference type="ARBA" id="ARBA00023136"/>
    </source>
</evidence>
<evidence type="ECO:0000313" key="9">
    <source>
        <dbReference type="EMBL" id="ACJ32743.1"/>
    </source>
</evidence>
<comment type="similarity">
    <text evidence="7">Belongs to the binding-protein-dependent transport system permease family.</text>
</comment>
<dbReference type="eggNOG" id="COG0601">
    <property type="taxonomic scope" value="Bacteria"/>
</dbReference>
<feature type="transmembrane region" description="Helical" evidence="7">
    <location>
        <begin position="29"/>
        <end position="50"/>
    </location>
</feature>
<evidence type="ECO:0000256" key="3">
    <source>
        <dbReference type="ARBA" id="ARBA00022475"/>
    </source>
</evidence>
<keyword evidence="5 7" id="KW-1133">Transmembrane helix</keyword>
<reference evidence="9 10" key="1">
    <citation type="journal article" date="2008" name="Genome Biol.">
        <title>Encapsulated in silica: genome, proteome and physiology of the thermophilic bacterium Anoxybacillus flavithermus WK1.</title>
        <authorList>
            <person name="Saw J.H."/>
            <person name="Mountain B.W."/>
            <person name="Feng L."/>
            <person name="Omelchenko M.V."/>
            <person name="Hou S."/>
            <person name="Saito J.A."/>
            <person name="Stott M.B."/>
            <person name="Li D."/>
            <person name="Zhao G."/>
            <person name="Wu J."/>
            <person name="Galperin M.Y."/>
            <person name="Koonin E.V."/>
            <person name="Makarova K.S."/>
            <person name="Wolf Y.I."/>
            <person name="Rigden D.J."/>
            <person name="Dunfield P.F."/>
            <person name="Wang L."/>
            <person name="Alam M."/>
        </authorList>
    </citation>
    <scope>NUCLEOTIDE SEQUENCE [LARGE SCALE GENOMIC DNA]</scope>
    <source>
        <strain evidence="10">DSM 21510 / WK1</strain>
    </source>
</reference>
<keyword evidence="4 7" id="KW-0812">Transmembrane</keyword>
<comment type="subcellular location">
    <subcellularLocation>
        <location evidence="1 7">Cell membrane</location>
        <topology evidence="1 7">Multi-pass membrane protein</topology>
    </subcellularLocation>
</comment>
<keyword evidence="6 7" id="KW-0472">Membrane</keyword>
<feature type="transmembrane region" description="Helical" evidence="7">
    <location>
        <begin position="150"/>
        <end position="169"/>
    </location>
</feature>
<dbReference type="CDD" id="cd06261">
    <property type="entry name" value="TM_PBP2"/>
    <property type="match status" value="1"/>
</dbReference>
<dbReference type="GO" id="GO:0055085">
    <property type="term" value="P:transmembrane transport"/>
    <property type="evidence" value="ECO:0007669"/>
    <property type="project" value="InterPro"/>
</dbReference>
<evidence type="ECO:0000313" key="10">
    <source>
        <dbReference type="Proteomes" id="UP000000742"/>
    </source>
</evidence>
<accession>B7GIJ6</accession>
<keyword evidence="2 7" id="KW-0813">Transport</keyword>
<dbReference type="Pfam" id="PF00528">
    <property type="entry name" value="BPD_transp_1"/>
    <property type="match status" value="1"/>
</dbReference>
<dbReference type="AlphaFoldDB" id="B7GIJ6"/>
<dbReference type="PROSITE" id="PS50928">
    <property type="entry name" value="ABC_TM1"/>
    <property type="match status" value="1"/>
</dbReference>
<evidence type="ECO:0000256" key="4">
    <source>
        <dbReference type="ARBA" id="ARBA00022692"/>
    </source>
</evidence>
<dbReference type="PANTHER" id="PTHR43163:SF6">
    <property type="entry name" value="DIPEPTIDE TRANSPORT SYSTEM PERMEASE PROTEIN DPPB-RELATED"/>
    <property type="match status" value="1"/>
</dbReference>
<dbReference type="KEGG" id="afl:Aflv_0359"/>
<dbReference type="HOGENOM" id="CLU_036879_0_0_9"/>
<organism evidence="9 10">
    <name type="scientific">Anoxybacillus flavithermus (strain DSM 21510 / WK1)</name>
    <dbReference type="NCBI Taxonomy" id="491915"/>
    <lineage>
        <taxon>Bacteria</taxon>
        <taxon>Bacillati</taxon>
        <taxon>Bacillota</taxon>
        <taxon>Bacilli</taxon>
        <taxon>Bacillales</taxon>
        <taxon>Anoxybacillaceae</taxon>
        <taxon>Anoxybacillus</taxon>
    </lineage>
</organism>
<dbReference type="STRING" id="491915.Aflv_0359"/>
<dbReference type="PANTHER" id="PTHR43163">
    <property type="entry name" value="DIPEPTIDE TRANSPORT SYSTEM PERMEASE PROTEIN DPPB-RELATED"/>
    <property type="match status" value="1"/>
</dbReference>
<sequence>MLREGRESSPFPSCEKGVRRMFSYTVKRLLTVIPVLLGMSLVVFFMIRAIPGNPAQVILGQKATKEAVEALTHKLGLDQPWYVQYIKYLGGLLKGDLGESLRTGVAVSQEIWPYLAATLELSLAAMFIAVVIGVNAGIISAWFQNSWFDYVAMVLALVGVSMPIFWLGLMEQWIFAINLDWFPTSGREDVRNPIEPITHLYVIDTLMQGHTDQFVQTLQHLVLPSVALATIPMAIIARMTRSSMLEVMKSDYIRTARAKGLSMFWVVYKHSLKNAIIPVLTVIGLQMGLLLGGAILTETIFSWPGIGRYIYEAIGYRDYPVIQSGILIVAMIFIFINLIVDLLYAAIDPRIKYN</sequence>
<feature type="domain" description="ABC transmembrane type-1" evidence="8">
    <location>
        <begin position="115"/>
        <end position="344"/>
    </location>
</feature>
<evidence type="ECO:0000256" key="7">
    <source>
        <dbReference type="RuleBase" id="RU363032"/>
    </source>
</evidence>
<dbReference type="EMBL" id="CP000922">
    <property type="protein sequence ID" value="ACJ32743.1"/>
    <property type="molecule type" value="Genomic_DNA"/>
</dbReference>
<dbReference type="Proteomes" id="UP000000742">
    <property type="component" value="Chromosome"/>
</dbReference>
<gene>
    <name evidence="9" type="primary">appB</name>
    <name evidence="9" type="ordered locus">Aflv_0359</name>
</gene>
<keyword evidence="3" id="KW-1003">Cell membrane</keyword>
<feature type="transmembrane region" description="Helical" evidence="7">
    <location>
        <begin position="221"/>
        <end position="240"/>
    </location>
</feature>
<evidence type="ECO:0000256" key="2">
    <source>
        <dbReference type="ARBA" id="ARBA00022448"/>
    </source>
</evidence>
<proteinExistence type="inferred from homology"/>
<evidence type="ECO:0000256" key="5">
    <source>
        <dbReference type="ARBA" id="ARBA00022989"/>
    </source>
</evidence>
<evidence type="ECO:0000256" key="1">
    <source>
        <dbReference type="ARBA" id="ARBA00004651"/>
    </source>
</evidence>
<dbReference type="GO" id="GO:0005886">
    <property type="term" value="C:plasma membrane"/>
    <property type="evidence" value="ECO:0007669"/>
    <property type="project" value="UniProtKB-SubCell"/>
</dbReference>
<feature type="transmembrane region" description="Helical" evidence="7">
    <location>
        <begin position="321"/>
        <end position="347"/>
    </location>
</feature>
<evidence type="ECO:0000259" key="8">
    <source>
        <dbReference type="PROSITE" id="PS50928"/>
    </source>
</evidence>